<organism evidence="1 2">
    <name type="scientific">Necator americanus</name>
    <name type="common">Human hookworm</name>
    <dbReference type="NCBI Taxonomy" id="51031"/>
    <lineage>
        <taxon>Eukaryota</taxon>
        <taxon>Metazoa</taxon>
        <taxon>Ecdysozoa</taxon>
        <taxon>Nematoda</taxon>
        <taxon>Chromadorea</taxon>
        <taxon>Rhabditida</taxon>
        <taxon>Rhabditina</taxon>
        <taxon>Rhabditomorpha</taxon>
        <taxon>Strongyloidea</taxon>
        <taxon>Ancylostomatidae</taxon>
        <taxon>Bunostominae</taxon>
        <taxon>Necator</taxon>
    </lineage>
</organism>
<protein>
    <submittedName>
        <fullName evidence="1">Uncharacterized protein</fullName>
    </submittedName>
</protein>
<name>A0ABR1E084_NECAM</name>
<keyword evidence="2" id="KW-1185">Reference proteome</keyword>
<gene>
    <name evidence="1" type="primary">Necator_chrV.g19252</name>
    <name evidence="1" type="ORF">RB195_014460</name>
</gene>
<dbReference type="Proteomes" id="UP001303046">
    <property type="component" value="Unassembled WGS sequence"/>
</dbReference>
<reference evidence="1 2" key="1">
    <citation type="submission" date="2023-08" db="EMBL/GenBank/DDBJ databases">
        <title>A Necator americanus chromosomal reference genome.</title>
        <authorList>
            <person name="Ilik V."/>
            <person name="Petrzelkova K.J."/>
            <person name="Pardy F."/>
            <person name="Fuh T."/>
            <person name="Niatou-Singa F.S."/>
            <person name="Gouil Q."/>
            <person name="Baker L."/>
            <person name="Ritchie M.E."/>
            <person name="Jex A.R."/>
            <person name="Gazzola D."/>
            <person name="Li H."/>
            <person name="Toshio Fujiwara R."/>
            <person name="Zhan B."/>
            <person name="Aroian R.V."/>
            <person name="Pafco B."/>
            <person name="Schwarz E.M."/>
        </authorList>
    </citation>
    <scope>NUCLEOTIDE SEQUENCE [LARGE SCALE GENOMIC DNA]</scope>
    <source>
        <strain evidence="1 2">Aroian</strain>
        <tissue evidence="1">Whole animal</tissue>
    </source>
</reference>
<evidence type="ECO:0000313" key="2">
    <source>
        <dbReference type="Proteomes" id="UP001303046"/>
    </source>
</evidence>
<sequence>MNEGYTYKRTMFPSSEAFQINMKNTEPDGKRRVWVLKNGVRRSSFTRGELERATHVLEPHPRESGGLDQSGWKQISCQRENISYTIHGLSRGCGCG</sequence>
<dbReference type="EMBL" id="JAVFWL010000005">
    <property type="protein sequence ID" value="KAK6756081.1"/>
    <property type="molecule type" value="Genomic_DNA"/>
</dbReference>
<comment type="caution">
    <text evidence="1">The sequence shown here is derived from an EMBL/GenBank/DDBJ whole genome shotgun (WGS) entry which is preliminary data.</text>
</comment>
<accession>A0ABR1E084</accession>
<proteinExistence type="predicted"/>
<evidence type="ECO:0000313" key="1">
    <source>
        <dbReference type="EMBL" id="KAK6756081.1"/>
    </source>
</evidence>